<dbReference type="SMART" id="SM00563">
    <property type="entry name" value="PlsC"/>
    <property type="match status" value="1"/>
</dbReference>
<feature type="region of interest" description="Disordered" evidence="3">
    <location>
        <begin position="379"/>
        <end position="416"/>
    </location>
</feature>
<evidence type="ECO:0000256" key="3">
    <source>
        <dbReference type="SAM" id="MobiDB-lite"/>
    </source>
</evidence>
<dbReference type="Pfam" id="PF01553">
    <property type="entry name" value="Acyltransferase"/>
    <property type="match status" value="1"/>
</dbReference>
<organism evidence="5 6">
    <name type="scientific">Candidatus Lumbricidiphila eiseniae</name>
    <dbReference type="NCBI Taxonomy" id="1969409"/>
    <lineage>
        <taxon>Bacteria</taxon>
        <taxon>Bacillati</taxon>
        <taxon>Actinomycetota</taxon>
        <taxon>Actinomycetes</taxon>
        <taxon>Micrococcales</taxon>
        <taxon>Microbacteriaceae</taxon>
        <taxon>Candidatus Lumbricidiphila</taxon>
    </lineage>
</organism>
<dbReference type="AlphaFoldDB" id="A0A2A6FQN8"/>
<comment type="caution">
    <text evidence="5">The sequence shown here is derived from an EMBL/GenBank/DDBJ whole genome shotgun (WGS) entry which is preliminary data.</text>
</comment>
<dbReference type="Gene3D" id="1.25.40.10">
    <property type="entry name" value="Tetratricopeptide repeat domain"/>
    <property type="match status" value="1"/>
</dbReference>
<sequence>MNAERLVRFVTFHFATRVLRKHIGTIEGLEHIPAEGSFVLVPNHSSYFDHFTVGALIEAARGTPTWFLTKRESFEKPLPRLWAQAWYAIPVDRDAPSPGTIREVQRILASGDVLCVYPEGTRGPGDVLLPFRHGAFRFALTEDVPLIPLGMVGTNSVLPRGDTRFKPGKVHLVVGAPLEVPLTGTKQQKAEILALRARPLIESLIARAKQNAANTDHEHLARKNAAVLDARITGSLSETSTLTRKTVARFMRLTRLLLVTAPQDPDLRSQQIRLRGLAAMNAPAALRAVFAPSIRRDAEAILRQAPGHRDASYLLGRWHLMIPKILGGRLQDSIRYFEASALASEPGDTRALTGLADAYLACDDRENAIAALQAIIAGTPPEHPRSEPRRRKAQQKLTSLTSVTDSGSSLDQRPGQ</sequence>
<dbReference type="InterPro" id="IPR002123">
    <property type="entry name" value="Plipid/glycerol_acylTrfase"/>
</dbReference>
<gene>
    <name evidence="5" type="ORF">B5766_08355</name>
</gene>
<dbReference type="Pfam" id="PF14559">
    <property type="entry name" value="TPR_19"/>
    <property type="match status" value="1"/>
</dbReference>
<feature type="domain" description="Phospholipid/glycerol acyltransferase" evidence="4">
    <location>
        <begin position="38"/>
        <end position="154"/>
    </location>
</feature>
<evidence type="ECO:0000313" key="5">
    <source>
        <dbReference type="EMBL" id="PDQ34990.1"/>
    </source>
</evidence>
<evidence type="ECO:0000259" key="4">
    <source>
        <dbReference type="SMART" id="SM00563"/>
    </source>
</evidence>
<reference evidence="6" key="1">
    <citation type="submission" date="2017-03" db="EMBL/GenBank/DDBJ databases">
        <authorList>
            <person name="Lund M.B."/>
        </authorList>
    </citation>
    <scope>NUCLEOTIDE SEQUENCE [LARGE SCALE GENOMIC DNA]</scope>
</reference>
<dbReference type="GO" id="GO:0003841">
    <property type="term" value="F:1-acylglycerol-3-phosphate O-acyltransferase activity"/>
    <property type="evidence" value="ECO:0007669"/>
    <property type="project" value="TreeGrafter"/>
</dbReference>
<keyword evidence="2" id="KW-0012">Acyltransferase</keyword>
<feature type="compositionally biased region" description="Polar residues" evidence="3">
    <location>
        <begin position="395"/>
        <end position="416"/>
    </location>
</feature>
<dbReference type="EMBL" id="NAEP01000042">
    <property type="protein sequence ID" value="PDQ34990.1"/>
    <property type="molecule type" value="Genomic_DNA"/>
</dbReference>
<dbReference type="Proteomes" id="UP000219994">
    <property type="component" value="Unassembled WGS sequence"/>
</dbReference>
<dbReference type="PANTHER" id="PTHR10434:SF11">
    <property type="entry name" value="1-ACYL-SN-GLYCEROL-3-PHOSPHATE ACYLTRANSFERASE"/>
    <property type="match status" value="1"/>
</dbReference>
<dbReference type="GO" id="GO:0006654">
    <property type="term" value="P:phosphatidic acid biosynthetic process"/>
    <property type="evidence" value="ECO:0007669"/>
    <property type="project" value="TreeGrafter"/>
</dbReference>
<keyword evidence="1" id="KW-0808">Transferase</keyword>
<dbReference type="SUPFAM" id="SSF69593">
    <property type="entry name" value="Glycerol-3-phosphate (1)-acyltransferase"/>
    <property type="match status" value="1"/>
</dbReference>
<dbReference type="SUPFAM" id="SSF48452">
    <property type="entry name" value="TPR-like"/>
    <property type="match status" value="1"/>
</dbReference>
<dbReference type="InterPro" id="IPR011990">
    <property type="entry name" value="TPR-like_helical_dom_sf"/>
</dbReference>
<protein>
    <recommendedName>
        <fullName evidence="4">Phospholipid/glycerol acyltransferase domain-containing protein</fullName>
    </recommendedName>
</protein>
<accession>A0A2A6FQN8</accession>
<name>A0A2A6FQN8_9MICO</name>
<evidence type="ECO:0000256" key="1">
    <source>
        <dbReference type="ARBA" id="ARBA00022679"/>
    </source>
</evidence>
<dbReference type="CDD" id="cd07989">
    <property type="entry name" value="LPLAT_AGPAT-like"/>
    <property type="match status" value="1"/>
</dbReference>
<evidence type="ECO:0000256" key="2">
    <source>
        <dbReference type="ARBA" id="ARBA00023315"/>
    </source>
</evidence>
<proteinExistence type="predicted"/>
<evidence type="ECO:0000313" key="6">
    <source>
        <dbReference type="Proteomes" id="UP000219994"/>
    </source>
</evidence>
<dbReference type="PANTHER" id="PTHR10434">
    <property type="entry name" value="1-ACYL-SN-GLYCEROL-3-PHOSPHATE ACYLTRANSFERASE"/>
    <property type="match status" value="1"/>
</dbReference>